<gene>
    <name evidence="2" type="ORF">GTA08_BOTSDO04798</name>
</gene>
<keyword evidence="3" id="KW-1185">Reference proteome</keyword>
<accession>A0A8H4IVJ6</accession>
<organism evidence="2 3">
    <name type="scientific">Botryosphaeria dothidea</name>
    <dbReference type="NCBI Taxonomy" id="55169"/>
    <lineage>
        <taxon>Eukaryota</taxon>
        <taxon>Fungi</taxon>
        <taxon>Dikarya</taxon>
        <taxon>Ascomycota</taxon>
        <taxon>Pezizomycotina</taxon>
        <taxon>Dothideomycetes</taxon>
        <taxon>Dothideomycetes incertae sedis</taxon>
        <taxon>Botryosphaeriales</taxon>
        <taxon>Botryosphaeriaceae</taxon>
        <taxon>Botryosphaeria</taxon>
    </lineage>
</organism>
<evidence type="ECO:0000313" key="3">
    <source>
        <dbReference type="Proteomes" id="UP000572817"/>
    </source>
</evidence>
<reference evidence="2" key="1">
    <citation type="submission" date="2020-04" db="EMBL/GenBank/DDBJ databases">
        <title>Genome Assembly and Annotation of Botryosphaeria dothidea sdau 11-99, a Latent Pathogen of Apple Fruit Ring Rot in China.</title>
        <authorList>
            <person name="Yu C."/>
            <person name="Diao Y."/>
            <person name="Lu Q."/>
            <person name="Zhao J."/>
            <person name="Cui S."/>
            <person name="Peng C."/>
            <person name="He B."/>
            <person name="Liu H."/>
        </authorList>
    </citation>
    <scope>NUCLEOTIDE SEQUENCE [LARGE SCALE GENOMIC DNA]</scope>
    <source>
        <strain evidence="2">Sdau11-99</strain>
    </source>
</reference>
<protein>
    <recommendedName>
        <fullName evidence="1">RNase H type-1 domain-containing protein</fullName>
    </recommendedName>
</protein>
<name>A0A8H4IVJ6_9PEZI</name>
<dbReference type="InterPro" id="IPR012337">
    <property type="entry name" value="RNaseH-like_sf"/>
</dbReference>
<proteinExistence type="predicted"/>
<dbReference type="CDD" id="cd09276">
    <property type="entry name" value="Rnase_HI_RT_non_LTR"/>
    <property type="match status" value="1"/>
</dbReference>
<dbReference type="Pfam" id="PF00075">
    <property type="entry name" value="RNase_H"/>
    <property type="match status" value="1"/>
</dbReference>
<evidence type="ECO:0000259" key="1">
    <source>
        <dbReference type="PROSITE" id="PS50879"/>
    </source>
</evidence>
<dbReference type="SUPFAM" id="SSF53098">
    <property type="entry name" value="Ribonuclease H-like"/>
    <property type="match status" value="1"/>
</dbReference>
<dbReference type="GO" id="GO:0004523">
    <property type="term" value="F:RNA-DNA hybrid ribonuclease activity"/>
    <property type="evidence" value="ECO:0007669"/>
    <property type="project" value="InterPro"/>
</dbReference>
<dbReference type="InterPro" id="IPR036397">
    <property type="entry name" value="RNaseH_sf"/>
</dbReference>
<dbReference type="EMBL" id="WWBZ02000022">
    <property type="protein sequence ID" value="KAF4308405.1"/>
    <property type="molecule type" value="Genomic_DNA"/>
</dbReference>
<sequence>MKVCKTKLQARLKSARRMPTWQFPEDTPAGYTNKLDRGKQPGDFLGLGGKAVIRERYEAYEYAAVEYERSGRRRLTCWSDATLRSARTDRPTQRFWSSPDPERLEWEWHGAAVLCREDFAESGSKAWTRDSVACPPRRDDITRLELLAIDLAFGLASQKLRRDLETHGHRRGWDTFVDFTDSQSAIMAIRDFRLGEPYQSMVRSWDPVITAINAKFTFLRSHGVAVELHWVPSHVGIEGNELADEEADAAAEFGKLWDATGDPSKASLQWNKRRTQAWACLI</sequence>
<dbReference type="Proteomes" id="UP000572817">
    <property type="component" value="Unassembled WGS sequence"/>
</dbReference>
<dbReference type="OrthoDB" id="3548481at2759"/>
<dbReference type="GO" id="GO:0003676">
    <property type="term" value="F:nucleic acid binding"/>
    <property type="evidence" value="ECO:0007669"/>
    <property type="project" value="InterPro"/>
</dbReference>
<comment type="caution">
    <text evidence="2">The sequence shown here is derived from an EMBL/GenBank/DDBJ whole genome shotgun (WGS) entry which is preliminary data.</text>
</comment>
<dbReference type="PROSITE" id="PS50879">
    <property type="entry name" value="RNASE_H_1"/>
    <property type="match status" value="1"/>
</dbReference>
<feature type="domain" description="RNase H type-1" evidence="1">
    <location>
        <begin position="100"/>
        <end position="252"/>
    </location>
</feature>
<dbReference type="Gene3D" id="3.30.420.10">
    <property type="entry name" value="Ribonuclease H-like superfamily/Ribonuclease H"/>
    <property type="match status" value="1"/>
</dbReference>
<dbReference type="InterPro" id="IPR002156">
    <property type="entry name" value="RNaseH_domain"/>
</dbReference>
<dbReference type="AlphaFoldDB" id="A0A8H4IVJ6"/>
<evidence type="ECO:0000313" key="2">
    <source>
        <dbReference type="EMBL" id="KAF4308405.1"/>
    </source>
</evidence>